<organism evidence="1 2">
    <name type="scientific">Mesorhizobium sangaii</name>
    <dbReference type="NCBI Taxonomy" id="505389"/>
    <lineage>
        <taxon>Bacteria</taxon>
        <taxon>Pseudomonadati</taxon>
        <taxon>Pseudomonadota</taxon>
        <taxon>Alphaproteobacteria</taxon>
        <taxon>Hyphomicrobiales</taxon>
        <taxon>Phyllobacteriaceae</taxon>
        <taxon>Mesorhizobium</taxon>
    </lineage>
</organism>
<comment type="caution">
    <text evidence="1">The sequence shown here is derived from an EMBL/GenBank/DDBJ whole genome shotgun (WGS) entry which is preliminary data.</text>
</comment>
<keyword evidence="2" id="KW-1185">Reference proteome</keyword>
<evidence type="ECO:0000313" key="1">
    <source>
        <dbReference type="EMBL" id="MBB6411968.1"/>
    </source>
</evidence>
<dbReference type="Proteomes" id="UP000556329">
    <property type="component" value="Unassembled WGS sequence"/>
</dbReference>
<accession>A0A841PH35</accession>
<sequence length="41" mass="4425">MVTDIDYAMLVKMYGEPEGTAVRNAATAPPSALSCCIQHRL</sequence>
<dbReference type="EMBL" id="JACHEF010000004">
    <property type="protein sequence ID" value="MBB6411968.1"/>
    <property type="molecule type" value="Genomic_DNA"/>
</dbReference>
<name>A0A841PH35_9HYPH</name>
<reference evidence="1 2" key="1">
    <citation type="submission" date="2020-08" db="EMBL/GenBank/DDBJ databases">
        <title>Genomic Encyclopedia of Type Strains, Phase IV (KMG-IV): sequencing the most valuable type-strain genomes for metagenomic binning, comparative biology and taxonomic classification.</title>
        <authorList>
            <person name="Goeker M."/>
        </authorList>
    </citation>
    <scope>NUCLEOTIDE SEQUENCE [LARGE SCALE GENOMIC DNA]</scope>
    <source>
        <strain evidence="1 2">DSM 100039</strain>
    </source>
</reference>
<dbReference type="AlphaFoldDB" id="A0A841PH35"/>
<proteinExistence type="predicted"/>
<gene>
    <name evidence="1" type="ORF">HNQ71_004656</name>
</gene>
<protein>
    <submittedName>
        <fullName evidence="1">Uncharacterized protein</fullName>
    </submittedName>
</protein>
<evidence type="ECO:0000313" key="2">
    <source>
        <dbReference type="Proteomes" id="UP000556329"/>
    </source>
</evidence>